<dbReference type="InterPro" id="IPR050789">
    <property type="entry name" value="Diverse_Enzym_Activities"/>
</dbReference>
<evidence type="ECO:0000313" key="4">
    <source>
        <dbReference type="EMBL" id="KAG2171386.1"/>
    </source>
</evidence>
<evidence type="ECO:0000256" key="2">
    <source>
        <dbReference type="ARBA" id="ARBA00022801"/>
    </source>
</evidence>
<reference evidence="4" key="1">
    <citation type="submission" date="2020-12" db="EMBL/GenBank/DDBJ databases">
        <title>Metabolic potential, ecology and presence of endohyphal bacteria is reflected in genomic diversity of Mucoromycotina.</title>
        <authorList>
            <person name="Muszewska A."/>
            <person name="Okrasinska A."/>
            <person name="Steczkiewicz K."/>
            <person name="Drgas O."/>
            <person name="Orlowska M."/>
            <person name="Perlinska-Lenart U."/>
            <person name="Aleksandrzak-Piekarczyk T."/>
            <person name="Szatraj K."/>
            <person name="Zielenkiewicz U."/>
            <person name="Pilsyk S."/>
            <person name="Malc E."/>
            <person name="Mieczkowski P."/>
            <person name="Kruszewska J.S."/>
            <person name="Biernat P."/>
            <person name="Pawlowska J."/>
        </authorList>
    </citation>
    <scope>NUCLEOTIDE SEQUENCE</scope>
    <source>
        <strain evidence="4">WA0000067209</strain>
    </source>
</reference>
<keyword evidence="2" id="KW-0378">Hydrolase</keyword>
<comment type="caution">
    <text evidence="4">The sequence shown here is derived from an EMBL/GenBank/DDBJ whole genome shotgun (WGS) entry which is preliminary data.</text>
</comment>
<sequence>MTENIETSFQAAIDAGKINGAVICASDAKGNFVYNKAIGERTLLSGEKRPQQLDDVLLLASATKLITTIAALQCVEDGHLTLTGDVSSIIPELGEKQVLTGFSEDGETPLLEPPARPVTLEMLLTHSAGTCYHFTNPDVARWREKFANRQPDEKLSVEELFNYPLGFQPGEGWMYGSGLDWAGRLVERVTGVTLGEHMQKRIFDPLGITDGQFSPVTREDLRERMVDLNPNDTEGLGTAVFGGDAWINKSTRGDFGGHGLYLPGSDYIKVLRSVLANDGKLLKPATVDDMFQHHLSPESTVAHRAALESPMGVFFLVGVDPKTKAGHGLGGLLTLENVDGWYGERTLTWGGGMTFAWFIDRKNDLCGVGAVQSTIPVDNDAATDLKQVFRRDVYRKYATWKEQQKAS</sequence>
<dbReference type="OrthoDB" id="2343032at2759"/>
<dbReference type="Gene3D" id="3.40.710.10">
    <property type="entry name" value="DD-peptidase/beta-lactamase superfamily"/>
    <property type="match status" value="1"/>
</dbReference>
<comment type="similarity">
    <text evidence="1">Belongs to the class-A beta-lactamase family.</text>
</comment>
<dbReference type="PANTHER" id="PTHR43283:SF17">
    <property type="entry name" value="(LOVD), PUTATIVE (AFU_ORTHOLOGUE AFUA_5G00920)-RELATED"/>
    <property type="match status" value="1"/>
</dbReference>
<dbReference type="InterPro" id="IPR001466">
    <property type="entry name" value="Beta-lactam-related"/>
</dbReference>
<organism evidence="4 5">
    <name type="scientific">Mortierella isabellina</name>
    <name type="common">Filamentous fungus</name>
    <name type="synonym">Umbelopsis isabellina</name>
    <dbReference type="NCBI Taxonomy" id="91625"/>
    <lineage>
        <taxon>Eukaryota</taxon>
        <taxon>Fungi</taxon>
        <taxon>Fungi incertae sedis</taxon>
        <taxon>Mucoromycota</taxon>
        <taxon>Mucoromycotina</taxon>
        <taxon>Umbelopsidomycetes</taxon>
        <taxon>Umbelopsidales</taxon>
        <taxon>Umbelopsidaceae</taxon>
        <taxon>Umbelopsis</taxon>
    </lineage>
</organism>
<proteinExistence type="inferred from homology"/>
<dbReference type="PANTHER" id="PTHR43283">
    <property type="entry name" value="BETA-LACTAMASE-RELATED"/>
    <property type="match status" value="1"/>
</dbReference>
<feature type="domain" description="Beta-lactamase-related" evidence="3">
    <location>
        <begin position="9"/>
        <end position="381"/>
    </location>
</feature>
<dbReference type="AlphaFoldDB" id="A0A8H7PCK0"/>
<gene>
    <name evidence="4" type="ORF">INT43_009047</name>
</gene>
<dbReference type="GO" id="GO:0016787">
    <property type="term" value="F:hydrolase activity"/>
    <property type="evidence" value="ECO:0007669"/>
    <property type="project" value="UniProtKB-KW"/>
</dbReference>
<dbReference type="InterPro" id="IPR012338">
    <property type="entry name" value="Beta-lactam/transpept-like"/>
</dbReference>
<evidence type="ECO:0000259" key="3">
    <source>
        <dbReference type="Pfam" id="PF00144"/>
    </source>
</evidence>
<name>A0A8H7PCK0_MORIS</name>
<dbReference type="Pfam" id="PF00144">
    <property type="entry name" value="Beta-lactamase"/>
    <property type="match status" value="1"/>
</dbReference>
<evidence type="ECO:0000313" key="5">
    <source>
        <dbReference type="Proteomes" id="UP000654370"/>
    </source>
</evidence>
<dbReference type="Proteomes" id="UP000654370">
    <property type="component" value="Unassembled WGS sequence"/>
</dbReference>
<protein>
    <recommendedName>
        <fullName evidence="3">Beta-lactamase-related domain-containing protein</fullName>
    </recommendedName>
</protein>
<dbReference type="SUPFAM" id="SSF56601">
    <property type="entry name" value="beta-lactamase/transpeptidase-like"/>
    <property type="match status" value="1"/>
</dbReference>
<evidence type="ECO:0000256" key="1">
    <source>
        <dbReference type="ARBA" id="ARBA00009009"/>
    </source>
</evidence>
<accession>A0A8H7PCK0</accession>
<dbReference type="EMBL" id="JAEPQZ010000021">
    <property type="protein sequence ID" value="KAG2171386.1"/>
    <property type="molecule type" value="Genomic_DNA"/>
</dbReference>
<keyword evidence="5" id="KW-1185">Reference proteome</keyword>